<dbReference type="RefSeq" id="XP_037163288.1">
    <property type="nucleotide sequence ID" value="XM_037309991.1"/>
</dbReference>
<feature type="region of interest" description="Disordered" evidence="1">
    <location>
        <begin position="1"/>
        <end position="22"/>
    </location>
</feature>
<proteinExistence type="predicted"/>
<organism evidence="2 3">
    <name type="scientific">Letharia columbiana</name>
    <dbReference type="NCBI Taxonomy" id="112416"/>
    <lineage>
        <taxon>Eukaryota</taxon>
        <taxon>Fungi</taxon>
        <taxon>Dikarya</taxon>
        <taxon>Ascomycota</taxon>
        <taxon>Pezizomycotina</taxon>
        <taxon>Lecanoromycetes</taxon>
        <taxon>OSLEUM clade</taxon>
        <taxon>Lecanoromycetidae</taxon>
        <taxon>Lecanorales</taxon>
        <taxon>Lecanorineae</taxon>
        <taxon>Parmeliaceae</taxon>
        <taxon>Letharia</taxon>
    </lineage>
</organism>
<dbReference type="EMBL" id="JACCJC010000034">
    <property type="protein sequence ID" value="KAF6233879.1"/>
    <property type="molecule type" value="Genomic_DNA"/>
</dbReference>
<evidence type="ECO:0000256" key="1">
    <source>
        <dbReference type="SAM" id="MobiDB-lite"/>
    </source>
</evidence>
<gene>
    <name evidence="2" type="ORF">HO173_008091</name>
</gene>
<dbReference type="GeneID" id="59289747"/>
<accession>A0A8H6FSF5</accession>
<evidence type="ECO:0000313" key="2">
    <source>
        <dbReference type="EMBL" id="KAF6233879.1"/>
    </source>
</evidence>
<comment type="caution">
    <text evidence="2">The sequence shown here is derived from an EMBL/GenBank/DDBJ whole genome shotgun (WGS) entry which is preliminary data.</text>
</comment>
<feature type="compositionally biased region" description="Basic and acidic residues" evidence="1">
    <location>
        <begin position="217"/>
        <end position="231"/>
    </location>
</feature>
<protein>
    <submittedName>
        <fullName evidence="2">Uncharacterized protein</fullName>
    </submittedName>
</protein>
<reference evidence="2 3" key="1">
    <citation type="journal article" date="2020" name="Genomics">
        <title>Complete, high-quality genomes from long-read metagenomic sequencing of two wolf lichen thalli reveals enigmatic genome architecture.</title>
        <authorList>
            <person name="McKenzie S.K."/>
            <person name="Walston R.F."/>
            <person name="Allen J.L."/>
        </authorList>
    </citation>
    <scope>NUCLEOTIDE SEQUENCE [LARGE SCALE GENOMIC DNA]</scope>
    <source>
        <strain evidence="2">WasteWater2</strain>
    </source>
</reference>
<dbReference type="Proteomes" id="UP000578531">
    <property type="component" value="Unassembled WGS sequence"/>
</dbReference>
<keyword evidence="3" id="KW-1185">Reference proteome</keyword>
<sequence length="231" mass="25811">MVHSSRYGTFEDYHHPTPPSGLPMAPQLLEPTTKINTKNLLEKCNDTGMALPYEHVALSWKNQVNLEFCKGHAVGWMFLSTPRRGYTIRSHRGNPEDHVAWMNLVSLIRSQWKRRTRLGSARRRSDPETRSNRLGVIVARENHSGTETILVSEVLFYSGAAMLGCMGQNRKHGFWSGARAAFDIRGDGNPMFCSKKPASGKDGPASESAVTRPQNHAGKEKMTAPVKIERV</sequence>
<name>A0A8H6FSF5_9LECA</name>
<evidence type="ECO:0000313" key="3">
    <source>
        <dbReference type="Proteomes" id="UP000578531"/>
    </source>
</evidence>
<dbReference type="AlphaFoldDB" id="A0A8H6FSF5"/>
<feature type="region of interest" description="Disordered" evidence="1">
    <location>
        <begin position="195"/>
        <end position="231"/>
    </location>
</feature>